<dbReference type="WBParaSite" id="maker-unitig_27198-snap-gene-0.2-mRNA-1">
    <property type="protein sequence ID" value="maker-unitig_27198-snap-gene-0.2-mRNA-1"/>
    <property type="gene ID" value="maker-unitig_27198-snap-gene-0.2"/>
</dbReference>
<reference evidence="2" key="1">
    <citation type="submission" date="2016-11" db="UniProtKB">
        <authorList>
            <consortium name="WormBaseParasite"/>
        </authorList>
    </citation>
    <scope>IDENTIFICATION</scope>
</reference>
<sequence>VSGCRGSGEIECPTCLGHKQLLFSIKVKCDVANPEFSLRAAVNEASARLVAEQDKAVKGQRVIRQRHRAPRESRSECHFQQHSASARPCFSVYGFENGCTLSSSHGR</sequence>
<organism evidence="1 2">
    <name type="scientific">Macrostomum lignano</name>
    <dbReference type="NCBI Taxonomy" id="282301"/>
    <lineage>
        <taxon>Eukaryota</taxon>
        <taxon>Metazoa</taxon>
        <taxon>Spiralia</taxon>
        <taxon>Lophotrochozoa</taxon>
        <taxon>Platyhelminthes</taxon>
        <taxon>Rhabditophora</taxon>
        <taxon>Macrostomorpha</taxon>
        <taxon>Macrostomida</taxon>
        <taxon>Macrostomidae</taxon>
        <taxon>Macrostomum</taxon>
    </lineage>
</organism>
<protein>
    <submittedName>
        <fullName evidence="2">Kinesin motor domain-containing protein</fullName>
    </submittedName>
</protein>
<evidence type="ECO:0000313" key="2">
    <source>
        <dbReference type="WBParaSite" id="maker-unitig_27198-snap-gene-0.2-mRNA-1"/>
    </source>
</evidence>
<evidence type="ECO:0000313" key="1">
    <source>
        <dbReference type="Proteomes" id="UP000095280"/>
    </source>
</evidence>
<accession>A0A1I8FBC5</accession>
<proteinExistence type="predicted"/>
<dbReference type="AlphaFoldDB" id="A0A1I8FBC5"/>
<keyword evidence="1" id="KW-1185">Reference proteome</keyword>
<dbReference type="Proteomes" id="UP000095280">
    <property type="component" value="Unplaced"/>
</dbReference>
<name>A0A1I8FBC5_9PLAT</name>